<gene>
    <name evidence="3" type="ORF">SAMN06296036_13029</name>
</gene>
<dbReference type="Pfam" id="PF13343">
    <property type="entry name" value="SBP_bac_6"/>
    <property type="match status" value="1"/>
</dbReference>
<protein>
    <submittedName>
        <fullName evidence="3">ABC-type Fe3+ transport system, substrate-binding protein</fullName>
    </submittedName>
</protein>
<dbReference type="OrthoDB" id="9766989at2"/>
<evidence type="ECO:0000313" key="4">
    <source>
        <dbReference type="Proteomes" id="UP000192907"/>
    </source>
</evidence>
<feature type="chain" id="PRO_5012079813" evidence="2">
    <location>
        <begin position="20"/>
        <end position="431"/>
    </location>
</feature>
<sequence>MKRWALGLAISLASTSLFAADKLIIISPHRKSIQQEFIPAFKDHYKKTFKTDVEVDWLDQGGTSDDVRFLKAKYAKNPKTSGVDVFWGGGSATFVELSQAGFLERYDLPQDLASKVPQTVAGIPLFDKTKTWYGSALSSFGIFYNKKILQFDRLPEPQSWDDLADPKFMGNISVADPRRSGSANTMNNIILQSKGWESGWQLLTSIAGNTRSFTHSSSDPIKAVVSGDVALAMAIDFYAQAKIGDLGPENLGFVMPKGQTVLDPDPVAILKGAPNREVAKRFVEYVLSSEAQKLLIMPKGSKGGPRIASLGRMSVNTAAYTKTEGQRINEFNPFKQQAFLTLDLEQATRMQRVFNDLVGAILVDTHHDLKKGWKKLHRSGATPEKIAAFAKPPLTEKEFLALADKWGDDVFRNKTINAWVSYAKQKYSNVK</sequence>
<name>A0A1Y6CTC5_9BACT</name>
<dbReference type="PANTHER" id="PTHR30006:SF24">
    <property type="entry name" value="SLL0237 PROTEIN"/>
    <property type="match status" value="1"/>
</dbReference>
<dbReference type="PANTHER" id="PTHR30006">
    <property type="entry name" value="THIAMINE-BINDING PERIPLASMIC PROTEIN-RELATED"/>
    <property type="match status" value="1"/>
</dbReference>
<dbReference type="RefSeq" id="WP_132324985.1">
    <property type="nucleotide sequence ID" value="NZ_FWZT01000030.1"/>
</dbReference>
<evidence type="ECO:0000313" key="3">
    <source>
        <dbReference type="EMBL" id="SMF76420.1"/>
    </source>
</evidence>
<dbReference type="EMBL" id="FWZT01000030">
    <property type="protein sequence ID" value="SMF76420.1"/>
    <property type="molecule type" value="Genomic_DNA"/>
</dbReference>
<keyword evidence="4" id="KW-1185">Reference proteome</keyword>
<accession>A0A1Y6CTC5</accession>
<dbReference type="Proteomes" id="UP000192907">
    <property type="component" value="Unassembled WGS sequence"/>
</dbReference>
<evidence type="ECO:0000256" key="1">
    <source>
        <dbReference type="ARBA" id="ARBA00022729"/>
    </source>
</evidence>
<dbReference type="SUPFAM" id="SSF53850">
    <property type="entry name" value="Periplasmic binding protein-like II"/>
    <property type="match status" value="1"/>
</dbReference>
<proteinExistence type="predicted"/>
<dbReference type="STRING" id="1513793.SAMN06296036_13029"/>
<feature type="signal peptide" evidence="2">
    <location>
        <begin position="1"/>
        <end position="19"/>
    </location>
</feature>
<dbReference type="AlphaFoldDB" id="A0A1Y6CTC5"/>
<reference evidence="4" key="1">
    <citation type="submission" date="2017-04" db="EMBL/GenBank/DDBJ databases">
        <authorList>
            <person name="Varghese N."/>
            <person name="Submissions S."/>
        </authorList>
    </citation>
    <scope>NUCLEOTIDE SEQUENCE [LARGE SCALE GENOMIC DNA]</scope>
    <source>
        <strain evidence="4">RKEM611</strain>
    </source>
</reference>
<organism evidence="3 4">
    <name type="scientific">Pseudobacteriovorax antillogorgiicola</name>
    <dbReference type="NCBI Taxonomy" id="1513793"/>
    <lineage>
        <taxon>Bacteria</taxon>
        <taxon>Pseudomonadati</taxon>
        <taxon>Bdellovibrionota</taxon>
        <taxon>Oligoflexia</taxon>
        <taxon>Oligoflexales</taxon>
        <taxon>Pseudobacteriovoracaceae</taxon>
        <taxon>Pseudobacteriovorax</taxon>
    </lineage>
</organism>
<evidence type="ECO:0000256" key="2">
    <source>
        <dbReference type="SAM" id="SignalP"/>
    </source>
</evidence>
<keyword evidence="1 2" id="KW-0732">Signal</keyword>
<dbReference type="Gene3D" id="3.40.190.10">
    <property type="entry name" value="Periplasmic binding protein-like II"/>
    <property type="match status" value="2"/>
</dbReference>